<feature type="domain" description="Ubiquitin-like" evidence="1">
    <location>
        <begin position="479"/>
        <end position="552"/>
    </location>
</feature>
<comment type="caution">
    <text evidence="2">The sequence shown here is derived from an EMBL/GenBank/DDBJ whole genome shotgun (WGS) entry which is preliminary data.</text>
</comment>
<protein>
    <recommendedName>
        <fullName evidence="1">Ubiquitin-like domain-containing protein</fullName>
    </recommendedName>
</protein>
<dbReference type="EMBL" id="CALNXK010000011">
    <property type="protein sequence ID" value="CAH3043166.1"/>
    <property type="molecule type" value="Genomic_DNA"/>
</dbReference>
<dbReference type="PROSITE" id="PS50053">
    <property type="entry name" value="UBIQUITIN_2"/>
    <property type="match status" value="1"/>
</dbReference>
<dbReference type="InterPro" id="IPR000626">
    <property type="entry name" value="Ubiquitin-like_dom"/>
</dbReference>
<gene>
    <name evidence="2" type="ORF">PLOB_00003021</name>
</gene>
<name>A0ABN8N4U1_9CNID</name>
<dbReference type="SUPFAM" id="SSF54236">
    <property type="entry name" value="Ubiquitin-like"/>
    <property type="match status" value="1"/>
</dbReference>
<dbReference type="Proteomes" id="UP001159405">
    <property type="component" value="Unassembled WGS sequence"/>
</dbReference>
<dbReference type="PANTHER" id="PTHR10666">
    <property type="entry name" value="UBIQUITIN"/>
    <property type="match status" value="1"/>
</dbReference>
<proteinExistence type="predicted"/>
<sequence length="552" mass="64211">MHIRHLRKVAFKILGLQLENADSENYFIRKIQNLCESVFSDCCIELEETADKVERAASSTNHAQYLIQSIENRCPLPQDIKRKYQEVCSVFEKSTIKTFLIIVPYLIQNIKVIFADERITDVPQNGLRGLPKETLDQFVSSVRNATGNNGFFELLCDSCNLLEKLCLENYDKEPNTEIEKWAESMAILPMLNYLQPFFQHCCKDVRLYKRLDLFVRCLRKTIADHDCIDELYVHDLSNVLMSLIHFAKIDPSKVVRFQLNSSPDLPFSCLRETVRYDRLEKTYSQVFRIKRETEDELQLHATARVYIDGGICEKGTFQSTMMLTPSSEKALNGYVSRFHDVTVTKLEDEDLGNLRVFFSTTRKEKLLELLDVLRKELRENVVDESRPEVTWCPLSMRSVVTLKADTVLNLRLVYKWGSEGVDLDSNDFVAYARSSHLQCVGSSKEPILFDEQLDNTGRNQLEEGRPVRESTVNTSSGDMQIYIRMMDEREITMDVNRSDHIRKVKRDIHRLYQYPSDSQRLVFAGMRLEDNCSLSDYNIQNRSTLYLVQRLR</sequence>
<reference evidence="2 3" key="1">
    <citation type="submission" date="2022-05" db="EMBL/GenBank/DDBJ databases">
        <authorList>
            <consortium name="Genoscope - CEA"/>
            <person name="William W."/>
        </authorList>
    </citation>
    <scope>NUCLEOTIDE SEQUENCE [LARGE SCALE GENOMIC DNA]</scope>
</reference>
<dbReference type="PRINTS" id="PR00348">
    <property type="entry name" value="UBIQUITIN"/>
</dbReference>
<keyword evidence="3" id="KW-1185">Reference proteome</keyword>
<dbReference type="InterPro" id="IPR029071">
    <property type="entry name" value="Ubiquitin-like_domsf"/>
</dbReference>
<evidence type="ECO:0000259" key="1">
    <source>
        <dbReference type="PROSITE" id="PS50053"/>
    </source>
</evidence>
<dbReference type="InterPro" id="IPR019956">
    <property type="entry name" value="Ubiquitin_dom"/>
</dbReference>
<accession>A0ABN8N4U1</accession>
<dbReference type="InterPro" id="IPR050158">
    <property type="entry name" value="Ubiquitin_ubiquitin-like"/>
</dbReference>
<organism evidence="2 3">
    <name type="scientific">Porites lobata</name>
    <dbReference type="NCBI Taxonomy" id="104759"/>
    <lineage>
        <taxon>Eukaryota</taxon>
        <taxon>Metazoa</taxon>
        <taxon>Cnidaria</taxon>
        <taxon>Anthozoa</taxon>
        <taxon>Hexacorallia</taxon>
        <taxon>Scleractinia</taxon>
        <taxon>Fungiina</taxon>
        <taxon>Poritidae</taxon>
        <taxon>Porites</taxon>
    </lineage>
</organism>
<dbReference type="SMART" id="SM00213">
    <property type="entry name" value="UBQ"/>
    <property type="match status" value="1"/>
</dbReference>
<dbReference type="Gene3D" id="3.10.20.90">
    <property type="entry name" value="Phosphatidylinositol 3-kinase Catalytic Subunit, Chain A, domain 1"/>
    <property type="match status" value="1"/>
</dbReference>
<dbReference type="Pfam" id="PF00240">
    <property type="entry name" value="ubiquitin"/>
    <property type="match status" value="1"/>
</dbReference>
<evidence type="ECO:0000313" key="3">
    <source>
        <dbReference type="Proteomes" id="UP001159405"/>
    </source>
</evidence>
<feature type="non-terminal residue" evidence="2">
    <location>
        <position position="552"/>
    </location>
</feature>
<evidence type="ECO:0000313" key="2">
    <source>
        <dbReference type="EMBL" id="CAH3043166.1"/>
    </source>
</evidence>